<gene>
    <name evidence="2" type="ORF">V5O48_016731</name>
</gene>
<feature type="region of interest" description="Disordered" evidence="1">
    <location>
        <begin position="59"/>
        <end position="159"/>
    </location>
</feature>
<dbReference type="Proteomes" id="UP001465976">
    <property type="component" value="Unassembled WGS sequence"/>
</dbReference>
<evidence type="ECO:0000313" key="2">
    <source>
        <dbReference type="EMBL" id="KAL0565293.1"/>
    </source>
</evidence>
<dbReference type="EMBL" id="JBAHYK010002334">
    <property type="protein sequence ID" value="KAL0565293.1"/>
    <property type="molecule type" value="Genomic_DNA"/>
</dbReference>
<reference evidence="2 3" key="1">
    <citation type="submission" date="2024-02" db="EMBL/GenBank/DDBJ databases">
        <title>A draft genome for the cacao thread blight pathogen Marasmius crinis-equi.</title>
        <authorList>
            <person name="Cohen S.P."/>
            <person name="Baruah I.K."/>
            <person name="Amoako-Attah I."/>
            <person name="Bukari Y."/>
            <person name="Meinhardt L.W."/>
            <person name="Bailey B.A."/>
        </authorList>
    </citation>
    <scope>NUCLEOTIDE SEQUENCE [LARGE SCALE GENOMIC DNA]</scope>
    <source>
        <strain evidence="2 3">GH-76</strain>
    </source>
</reference>
<accession>A0ABR3ER30</accession>
<feature type="compositionally biased region" description="Acidic residues" evidence="1">
    <location>
        <begin position="123"/>
        <end position="132"/>
    </location>
</feature>
<evidence type="ECO:0000256" key="1">
    <source>
        <dbReference type="SAM" id="MobiDB-lite"/>
    </source>
</evidence>
<evidence type="ECO:0000313" key="3">
    <source>
        <dbReference type="Proteomes" id="UP001465976"/>
    </source>
</evidence>
<name>A0ABR3ER30_9AGAR</name>
<sequence>MCNHLGLPVALNIKVDRCYVYSWSNDVYKMVRQYQVARGFNPNTTDFAQFLGDPAYKPVQNADSDSFEEIEGKNSVYFRLPSPPTPYRSQTPDESDIDTDPGYSDTDTNSDFGSILPDYGINTDDDDDDDYSDTNTDNDSSDSDSSSFENHDSSSSDMDDLCTQFADLALV</sequence>
<proteinExistence type="predicted"/>
<comment type="caution">
    <text evidence="2">The sequence shown here is derived from an EMBL/GenBank/DDBJ whole genome shotgun (WGS) entry which is preliminary data.</text>
</comment>
<feature type="compositionally biased region" description="Low complexity" evidence="1">
    <location>
        <begin position="133"/>
        <end position="148"/>
    </location>
</feature>
<keyword evidence="3" id="KW-1185">Reference proteome</keyword>
<protein>
    <submittedName>
        <fullName evidence="2">Uncharacterized protein</fullName>
    </submittedName>
</protein>
<organism evidence="2 3">
    <name type="scientific">Marasmius crinis-equi</name>
    <dbReference type="NCBI Taxonomy" id="585013"/>
    <lineage>
        <taxon>Eukaryota</taxon>
        <taxon>Fungi</taxon>
        <taxon>Dikarya</taxon>
        <taxon>Basidiomycota</taxon>
        <taxon>Agaricomycotina</taxon>
        <taxon>Agaricomycetes</taxon>
        <taxon>Agaricomycetidae</taxon>
        <taxon>Agaricales</taxon>
        <taxon>Marasmiineae</taxon>
        <taxon>Marasmiaceae</taxon>
        <taxon>Marasmius</taxon>
    </lineage>
</organism>